<dbReference type="AlphaFoldDB" id="A0A9Q9F957"/>
<keyword evidence="8" id="KW-1208">Phospholipid metabolism</keyword>
<evidence type="ECO:0000313" key="15">
    <source>
        <dbReference type="Proteomes" id="UP001217963"/>
    </source>
</evidence>
<keyword evidence="5 12" id="KW-0548">Nucleotidyltransferase</keyword>
<keyword evidence="6" id="KW-0443">Lipid metabolism</keyword>
<keyword evidence="15" id="KW-1185">Reference proteome</keyword>
<evidence type="ECO:0000256" key="3">
    <source>
        <dbReference type="ARBA" id="ARBA00022516"/>
    </source>
</evidence>
<dbReference type="SUPFAM" id="SSF52374">
    <property type="entry name" value="Nucleotidylyl transferase"/>
    <property type="match status" value="1"/>
</dbReference>
<name>A0A9Q9F957_ENCHE</name>
<evidence type="ECO:0000256" key="9">
    <source>
        <dbReference type="ARBA" id="ARBA00025706"/>
    </source>
</evidence>
<evidence type="ECO:0000313" key="13">
    <source>
        <dbReference type="EMBL" id="WEL39734.1"/>
    </source>
</evidence>
<dbReference type="CDD" id="cd02174">
    <property type="entry name" value="CCT"/>
    <property type="match status" value="1"/>
</dbReference>
<keyword evidence="4" id="KW-0808">Transferase</keyword>
<reference evidence="12" key="1">
    <citation type="submission" date="2021-05" db="EMBL/GenBank/DDBJ databases">
        <title>Encephalitozoon hellem ATCC 50604 Complete Genome.</title>
        <authorList>
            <person name="Mascarenhas dos Santos A.C."/>
            <person name="Julian A.T."/>
            <person name="Pombert J.-F."/>
        </authorList>
    </citation>
    <scope>NUCLEOTIDE SEQUENCE</scope>
    <source>
        <strain evidence="12">ATCC 50604</strain>
    </source>
</reference>
<dbReference type="GO" id="GO:0004105">
    <property type="term" value="F:choline-phosphate cytidylyltransferase activity"/>
    <property type="evidence" value="ECO:0007669"/>
    <property type="project" value="UniProtKB-EC"/>
</dbReference>
<proteinExistence type="inferred from homology"/>
<keyword evidence="3" id="KW-0444">Lipid biosynthesis</keyword>
<dbReference type="OrthoDB" id="17102at2759"/>
<dbReference type="Proteomes" id="UP001059546">
    <property type="component" value="Chromosome X"/>
</dbReference>
<reference evidence="13 15" key="2">
    <citation type="submission" date="2023-02" db="EMBL/GenBank/DDBJ databases">
        <title>Encephalitozoon hellem ATCC 50451 complete genome.</title>
        <authorList>
            <person name="Mascarenhas dos Santos A.C."/>
            <person name="Julian A.T."/>
            <person name="Pombert J.-F."/>
        </authorList>
    </citation>
    <scope>NUCLEOTIDE SEQUENCE [LARGE SCALE GENOMIC DNA]</scope>
    <source>
        <strain evidence="13 15">ATCC 50451</strain>
    </source>
</reference>
<accession>A0A9Q9F957</accession>
<dbReference type="PANTHER" id="PTHR10739">
    <property type="entry name" value="CYTIDYLYLTRANSFERASE"/>
    <property type="match status" value="1"/>
</dbReference>
<dbReference type="PANTHER" id="PTHR10739:SF13">
    <property type="entry name" value="CHOLINE-PHOSPHATE CYTIDYLYLTRANSFERASE"/>
    <property type="match status" value="1"/>
</dbReference>
<comment type="similarity">
    <text evidence="2">Belongs to the cytidylyltransferase family.</text>
</comment>
<dbReference type="InterPro" id="IPR014729">
    <property type="entry name" value="Rossmann-like_a/b/a_fold"/>
</dbReference>
<dbReference type="InterPro" id="IPR045049">
    <property type="entry name" value="Pcy1-like"/>
</dbReference>
<dbReference type="EMBL" id="CP119071">
    <property type="protein sequence ID" value="WEL39734.1"/>
    <property type="molecule type" value="Genomic_DNA"/>
</dbReference>
<evidence type="ECO:0000256" key="8">
    <source>
        <dbReference type="ARBA" id="ARBA00023264"/>
    </source>
</evidence>
<evidence type="ECO:0000256" key="5">
    <source>
        <dbReference type="ARBA" id="ARBA00022695"/>
    </source>
</evidence>
<dbReference type="GO" id="GO:0031210">
    <property type="term" value="F:phosphatidylcholine binding"/>
    <property type="evidence" value="ECO:0007669"/>
    <property type="project" value="TreeGrafter"/>
</dbReference>
<dbReference type="EMBL" id="CP075156">
    <property type="protein sequence ID" value="UTX44243.1"/>
    <property type="molecule type" value="Genomic_DNA"/>
</dbReference>
<dbReference type="NCBIfam" id="TIGR00125">
    <property type="entry name" value="cyt_tran_rel"/>
    <property type="match status" value="1"/>
</dbReference>
<organism evidence="12 14">
    <name type="scientific">Encephalitozoon hellem</name>
    <name type="common">Microsporidian parasite</name>
    <dbReference type="NCBI Taxonomy" id="27973"/>
    <lineage>
        <taxon>Eukaryota</taxon>
        <taxon>Fungi</taxon>
        <taxon>Fungi incertae sedis</taxon>
        <taxon>Microsporidia</taxon>
        <taxon>Unikaryonidae</taxon>
        <taxon>Encephalitozoon</taxon>
    </lineage>
</organism>
<dbReference type="Proteomes" id="UP001217963">
    <property type="component" value="Chromosome X"/>
</dbReference>
<sequence>MEKEDSVEEYKIMAPTYPDRNAFEYEEMTSDVGMYKIPVNRPVRIYCDGVYDLFHYGHARSLKQAKNLFPNVYLLVGVTDDDITTRLKGNLVMNEKERAEGLIHCRYVDEVITSAPWELTSEFLQKHRIDFVAHDDIPYKGEGKEDIYKFVKDMGMFIPIRRTKGISTSGIITNIVRNYDMYVRRNLERGVSAKDLNISFLHMKRIKVSKKMNEMIKNVDIQREIDDIRREIRIAMKYWERVSNEIISGFIENFYHGNASGKFIDRLVEFVKLKRKAE</sequence>
<evidence type="ECO:0000256" key="7">
    <source>
        <dbReference type="ARBA" id="ARBA00023209"/>
    </source>
</evidence>
<dbReference type="InterPro" id="IPR004821">
    <property type="entry name" value="Cyt_trans-like"/>
</dbReference>
<feature type="domain" description="Cytidyltransferase-like" evidence="11">
    <location>
        <begin position="46"/>
        <end position="173"/>
    </location>
</feature>
<evidence type="ECO:0000313" key="12">
    <source>
        <dbReference type="EMBL" id="UTX44243.1"/>
    </source>
</evidence>
<comment type="pathway">
    <text evidence="1">Lipid metabolism.</text>
</comment>
<dbReference type="EC" id="2.7.7.15" evidence="10"/>
<protein>
    <recommendedName>
        <fullName evidence="10">choline-phosphate cytidylyltransferase</fullName>
        <ecNumber evidence="10">2.7.7.15</ecNumber>
    </recommendedName>
</protein>
<dbReference type="InterPro" id="IPR041723">
    <property type="entry name" value="CCT"/>
</dbReference>
<evidence type="ECO:0000259" key="11">
    <source>
        <dbReference type="Pfam" id="PF01467"/>
    </source>
</evidence>
<evidence type="ECO:0000256" key="4">
    <source>
        <dbReference type="ARBA" id="ARBA00022679"/>
    </source>
</evidence>
<evidence type="ECO:0000256" key="2">
    <source>
        <dbReference type="ARBA" id="ARBA00010101"/>
    </source>
</evidence>
<keyword evidence="7" id="KW-0594">Phospholipid biosynthesis</keyword>
<dbReference type="FunFam" id="3.40.50.620:FF:000016">
    <property type="entry name" value="Putative choline-phosphate cytidylyltransferase B"/>
    <property type="match status" value="1"/>
</dbReference>
<evidence type="ECO:0000313" key="14">
    <source>
        <dbReference type="Proteomes" id="UP001059546"/>
    </source>
</evidence>
<gene>
    <name evidence="12" type="ORF">GPU96_10g20350</name>
    <name evidence="13" type="ORF">PFJ87_10g01830</name>
</gene>
<evidence type="ECO:0000256" key="1">
    <source>
        <dbReference type="ARBA" id="ARBA00005189"/>
    </source>
</evidence>
<evidence type="ECO:0000256" key="6">
    <source>
        <dbReference type="ARBA" id="ARBA00023098"/>
    </source>
</evidence>
<comment type="pathway">
    <text evidence="9">Phospholipid metabolism; phosphatidylcholine biosynthesis; phosphatidylcholine from phosphocholine: step 1/2.</text>
</comment>
<evidence type="ECO:0000256" key="10">
    <source>
        <dbReference type="ARBA" id="ARBA00026101"/>
    </source>
</evidence>
<dbReference type="Gene3D" id="3.40.50.620">
    <property type="entry name" value="HUPs"/>
    <property type="match status" value="1"/>
</dbReference>
<dbReference type="Pfam" id="PF01467">
    <property type="entry name" value="CTP_transf_like"/>
    <property type="match status" value="1"/>
</dbReference>